<dbReference type="PANTHER" id="PTHR31719">
    <property type="entry name" value="NAC TRANSCRIPTION FACTOR 56"/>
    <property type="match status" value="1"/>
</dbReference>
<comment type="caution">
    <text evidence="6">The sequence shown here is derived from an EMBL/GenBank/DDBJ whole genome shotgun (WGS) entry which is preliminary data.</text>
</comment>
<dbReference type="InterPro" id="IPR036093">
    <property type="entry name" value="NAC_dom_sf"/>
</dbReference>
<dbReference type="Gene3D" id="2.170.150.80">
    <property type="entry name" value="NAC domain"/>
    <property type="match status" value="1"/>
</dbReference>
<dbReference type="InterPro" id="IPR003441">
    <property type="entry name" value="NAC-dom"/>
</dbReference>
<dbReference type="EMBL" id="JAYWIO010000004">
    <property type="protein sequence ID" value="KAK7267714.1"/>
    <property type="molecule type" value="Genomic_DNA"/>
</dbReference>
<dbReference type="SUPFAM" id="SSF101941">
    <property type="entry name" value="NAC domain"/>
    <property type="match status" value="1"/>
</dbReference>
<evidence type="ECO:0000313" key="6">
    <source>
        <dbReference type="EMBL" id="KAK7267714.1"/>
    </source>
</evidence>
<sequence>MAHVSTSPIPSKKFKPPRDQALIQDFLYNKVHGKPVPNYLVVLQEDLYGDQNPWEIWEAFKESSYNGKDLYIFTTLKKKSPNGSRFSRLIGNMKGSWESEDSEKKIMAEGTDDQCIGFKKRFRFENSDNRDENYKWILHEYSLDQSLQNNSSSGNNYVLCRFRKNEKLEKPNLAKKKTRKGKANVTEKKRTVISDTEENVLGVAATAKSVSTVLCFLRSCLLLHLFHNV</sequence>
<keyword evidence="7" id="KW-1185">Reference proteome</keyword>
<dbReference type="Proteomes" id="UP001372338">
    <property type="component" value="Unassembled WGS sequence"/>
</dbReference>
<evidence type="ECO:0000256" key="2">
    <source>
        <dbReference type="ARBA" id="ARBA00023125"/>
    </source>
</evidence>
<dbReference type="GO" id="GO:0006355">
    <property type="term" value="P:regulation of DNA-templated transcription"/>
    <property type="evidence" value="ECO:0007669"/>
    <property type="project" value="InterPro"/>
</dbReference>
<dbReference type="GO" id="GO:0003677">
    <property type="term" value="F:DNA binding"/>
    <property type="evidence" value="ECO:0007669"/>
    <property type="project" value="UniProtKB-KW"/>
</dbReference>
<evidence type="ECO:0000259" key="5">
    <source>
        <dbReference type="PROSITE" id="PS51005"/>
    </source>
</evidence>
<evidence type="ECO:0000256" key="1">
    <source>
        <dbReference type="ARBA" id="ARBA00023015"/>
    </source>
</evidence>
<protein>
    <recommendedName>
        <fullName evidence="5">NAC domain-containing protein</fullName>
    </recommendedName>
</protein>
<evidence type="ECO:0000256" key="4">
    <source>
        <dbReference type="ARBA" id="ARBA00023242"/>
    </source>
</evidence>
<organism evidence="6 7">
    <name type="scientific">Crotalaria pallida</name>
    <name type="common">Smooth rattlebox</name>
    <name type="synonym">Crotalaria striata</name>
    <dbReference type="NCBI Taxonomy" id="3830"/>
    <lineage>
        <taxon>Eukaryota</taxon>
        <taxon>Viridiplantae</taxon>
        <taxon>Streptophyta</taxon>
        <taxon>Embryophyta</taxon>
        <taxon>Tracheophyta</taxon>
        <taxon>Spermatophyta</taxon>
        <taxon>Magnoliopsida</taxon>
        <taxon>eudicotyledons</taxon>
        <taxon>Gunneridae</taxon>
        <taxon>Pentapetalae</taxon>
        <taxon>rosids</taxon>
        <taxon>fabids</taxon>
        <taxon>Fabales</taxon>
        <taxon>Fabaceae</taxon>
        <taxon>Papilionoideae</taxon>
        <taxon>50 kb inversion clade</taxon>
        <taxon>genistoids sensu lato</taxon>
        <taxon>core genistoids</taxon>
        <taxon>Crotalarieae</taxon>
        <taxon>Crotalaria</taxon>
    </lineage>
</organism>
<keyword evidence="3" id="KW-0804">Transcription</keyword>
<dbReference type="PANTHER" id="PTHR31719:SF164">
    <property type="entry name" value="NAC DOMAIN-CONTAINING PROTEIN"/>
    <property type="match status" value="1"/>
</dbReference>
<feature type="domain" description="NAC" evidence="5">
    <location>
        <begin position="9"/>
        <end position="165"/>
    </location>
</feature>
<name>A0AAN9I7F7_CROPI</name>
<dbReference type="AlphaFoldDB" id="A0AAN9I7F7"/>
<dbReference type="PROSITE" id="PS51005">
    <property type="entry name" value="NAC"/>
    <property type="match status" value="1"/>
</dbReference>
<keyword evidence="4" id="KW-0539">Nucleus</keyword>
<gene>
    <name evidence="6" type="ORF">RIF29_20392</name>
</gene>
<dbReference type="Pfam" id="PF02365">
    <property type="entry name" value="NAM"/>
    <property type="match status" value="1"/>
</dbReference>
<accession>A0AAN9I7F7</accession>
<keyword evidence="1" id="KW-0805">Transcription regulation</keyword>
<evidence type="ECO:0000256" key="3">
    <source>
        <dbReference type="ARBA" id="ARBA00023163"/>
    </source>
</evidence>
<keyword evidence="2" id="KW-0238">DNA-binding</keyword>
<dbReference type="GO" id="GO:0048731">
    <property type="term" value="P:system development"/>
    <property type="evidence" value="ECO:0007669"/>
    <property type="project" value="TreeGrafter"/>
</dbReference>
<reference evidence="6 7" key="1">
    <citation type="submission" date="2024-01" db="EMBL/GenBank/DDBJ databases">
        <title>The genomes of 5 underutilized Papilionoideae crops provide insights into root nodulation and disease resistanc.</title>
        <authorList>
            <person name="Yuan L."/>
        </authorList>
    </citation>
    <scope>NUCLEOTIDE SEQUENCE [LARGE SCALE GENOMIC DNA]</scope>
    <source>
        <strain evidence="6">ZHUSHIDOU_FW_LH</strain>
        <tissue evidence="6">Leaf</tissue>
    </source>
</reference>
<evidence type="ECO:0000313" key="7">
    <source>
        <dbReference type="Proteomes" id="UP001372338"/>
    </source>
</evidence>
<proteinExistence type="predicted"/>